<organism evidence="1 2">
    <name type="scientific">Aeromonas phage AS-zj</name>
    <dbReference type="NCBI Taxonomy" id="2024208"/>
    <lineage>
        <taxon>Viruses</taxon>
        <taxon>Duplodnaviria</taxon>
        <taxon>Heunggongvirae</taxon>
        <taxon>Uroviricota</taxon>
        <taxon>Caudoviricetes</taxon>
        <taxon>Pantevenvirales</taxon>
        <taxon>Straboviridae</taxon>
        <taxon>Emmerichvirinae</taxon>
        <taxon>Ceceduovirus</taxon>
        <taxon>Ceceduovirus aszj</taxon>
    </lineage>
</organism>
<evidence type="ECO:0000313" key="1">
    <source>
        <dbReference type="EMBL" id="ASU00233.1"/>
    </source>
</evidence>
<dbReference type="Proteomes" id="UP000226092">
    <property type="component" value="Segment"/>
</dbReference>
<reference evidence="1 2" key="1">
    <citation type="submission" date="2017-07" db="EMBL/GenBank/DDBJ databases">
        <title>In vitro design and evaluation of phage cocktails against multidrug-resistant Aeromonas salmonicida.</title>
        <authorList>
            <person name="Chen L."/>
            <person name="Yuan S."/>
            <person name="Ma Y."/>
        </authorList>
    </citation>
    <scope>NUCLEOTIDE SEQUENCE [LARGE SCALE GENOMIC DNA]</scope>
</reference>
<dbReference type="KEGG" id="vg:55604686"/>
<sequence>MYPNDQYPRMNFDTIYRFRSTEAAQEYRTSCERNFYNYEILKNGFIVFHIDDDENVIAVCDIEDKEKKNPIYINDGTVFINQKESFLFIPCRC</sequence>
<evidence type="ECO:0000313" key="2">
    <source>
        <dbReference type="Proteomes" id="UP000226092"/>
    </source>
</evidence>
<dbReference type="RefSeq" id="YP_009834619.1">
    <property type="nucleotide sequence ID" value="NC_048673.1"/>
</dbReference>
<proteinExistence type="predicted"/>
<dbReference type="GeneID" id="55604686"/>
<name>A0A223LE50_9CAUD</name>
<keyword evidence="2" id="KW-1185">Reference proteome</keyword>
<accession>A0A223LE50</accession>
<protein>
    <submittedName>
        <fullName evidence="1">Uncharacterized protein</fullName>
    </submittedName>
</protein>
<dbReference type="EMBL" id="MF448340">
    <property type="protein sequence ID" value="ASU00233.1"/>
    <property type="molecule type" value="Genomic_DNA"/>
</dbReference>